<feature type="transmembrane region" description="Helical" evidence="9">
    <location>
        <begin position="240"/>
        <end position="259"/>
    </location>
</feature>
<keyword evidence="3" id="KW-0328">Glycosyltransferase</keyword>
<dbReference type="EMBL" id="JEMB01001708">
    <property type="protein sequence ID" value="KYF85447.1"/>
    <property type="molecule type" value="Genomic_DNA"/>
</dbReference>
<feature type="transmembrane region" description="Helical" evidence="9">
    <location>
        <begin position="813"/>
        <end position="831"/>
    </location>
</feature>
<sequence>MNDTHDKSSGAPADVRDEPAAGDESAAGDVAAAGDESAAGDVTAAGDMEGSGAAEPRAPSPEDEAAESDGATGVDEAEPDDDEPRLVPQGNPLRWRGAAVLAAGALVALVVMALAPQFRWGVPLGALGIAAATLGLLDLLGTFDDPPERVAARVGIRDLLGPLALLGGGLVAFFVLITLGVAGYFSPLSASRDGAPALLSLAIPAVAIPAAFLTAVAGAFRVGERLGPGRVDEAGAPRPLLRRHGFWLVALVTLLYLPMLGSHSLTDPWETHYGEVAREILARNDWISLWWAQDGWFWSKPVLDFWMQALAMAAFGVRYRSGEMLSAVAEGRTPWPEWAVRLPIFALTLIAVYLLYKAISQIFSRRAGLLAGVVLATMPQWFLVSHQTMTDMPFVATMAAAMALLLLGIHTDEAREARVYEVDLGALKVGLSAYHLVLGAIIASALPQILYLLSRHVEIHPAPFGVRLHGDVFSSGSPGNCGLPGNEACRSVLPVLPGLQPVLQALIWAQTLGIVLYASWGERRVQRLLFLAAWFFAALSTMAKGPAGFGLPVLCALGYVVVSRRYRDLLKMEIPVGLLVLACVALPWFVAMYARHGQPFTDRLLFHDMFKRAFTHVHDTNEGDDVSFRYYVWQLGYAMFPWTGLVPASLVWWLRRREGGAPGEGGASGEAGSADVRQSDASVFLAMWFIFGFALFALMLTKFHHYILPAVPPAAMLTGILLDDMLRLGGGARGLARGSGGASSPALSARSSAVVLYERAMLGAIAIGAAVLVFFVGRDLAMLRDGQPSQARLLHLFTYNYKRPWPQSLDFSATLWAFTAAAAVLCALLMVARWRRLVLYALLSVAVVFTAWGLDVYFVRTSPHWGQRETLLAYTRASQQTPGPLVAYQLNWKGENFYAGNKLAAFVSSGKKFQDYINEQKKKGVKTFYFVTEHARTSSLSNELGNPRVFEKLTPIELNNKFLVVRATFE</sequence>
<dbReference type="GO" id="GO:0016763">
    <property type="term" value="F:pentosyltransferase activity"/>
    <property type="evidence" value="ECO:0007669"/>
    <property type="project" value="TreeGrafter"/>
</dbReference>
<dbReference type="AlphaFoldDB" id="A0A150RYZ4"/>
<evidence type="ECO:0000256" key="5">
    <source>
        <dbReference type="ARBA" id="ARBA00022692"/>
    </source>
</evidence>
<feature type="transmembrane region" description="Helical" evidence="9">
    <location>
        <begin position="163"/>
        <end position="185"/>
    </location>
</feature>
<comment type="caution">
    <text evidence="11">The sequence shown here is derived from an EMBL/GenBank/DDBJ whole genome shotgun (WGS) entry which is preliminary data.</text>
</comment>
<feature type="transmembrane region" description="Helical" evidence="9">
    <location>
        <begin position="838"/>
        <end position="859"/>
    </location>
</feature>
<dbReference type="GO" id="GO:0010041">
    <property type="term" value="P:response to iron(III) ion"/>
    <property type="evidence" value="ECO:0007669"/>
    <property type="project" value="TreeGrafter"/>
</dbReference>
<keyword evidence="7 9" id="KW-0472">Membrane</keyword>
<feature type="transmembrane region" description="Helical" evidence="9">
    <location>
        <begin position="368"/>
        <end position="386"/>
    </location>
</feature>
<feature type="transmembrane region" description="Helical" evidence="9">
    <location>
        <begin position="681"/>
        <end position="700"/>
    </location>
</feature>
<feature type="transmembrane region" description="Helical" evidence="9">
    <location>
        <begin position="338"/>
        <end position="356"/>
    </location>
</feature>
<organism evidence="11 12">
    <name type="scientific">Sorangium cellulosum</name>
    <name type="common">Polyangium cellulosum</name>
    <dbReference type="NCBI Taxonomy" id="56"/>
    <lineage>
        <taxon>Bacteria</taxon>
        <taxon>Pseudomonadati</taxon>
        <taxon>Myxococcota</taxon>
        <taxon>Polyangia</taxon>
        <taxon>Polyangiales</taxon>
        <taxon>Polyangiaceae</taxon>
        <taxon>Sorangium</taxon>
    </lineage>
</organism>
<dbReference type="Pfam" id="PF13231">
    <property type="entry name" value="PMT_2"/>
    <property type="match status" value="1"/>
</dbReference>
<feature type="transmembrane region" description="Helical" evidence="9">
    <location>
        <begin position="527"/>
        <end position="543"/>
    </location>
</feature>
<evidence type="ECO:0000256" key="3">
    <source>
        <dbReference type="ARBA" id="ARBA00022676"/>
    </source>
</evidence>
<dbReference type="Proteomes" id="UP000075635">
    <property type="component" value="Unassembled WGS sequence"/>
</dbReference>
<comment type="subcellular location">
    <subcellularLocation>
        <location evidence="1">Cell membrane</location>
        <topology evidence="1">Multi-pass membrane protein</topology>
    </subcellularLocation>
</comment>
<feature type="region of interest" description="Disordered" evidence="8">
    <location>
        <begin position="1"/>
        <end position="90"/>
    </location>
</feature>
<gene>
    <name evidence="11" type="ORF">BE17_51315</name>
</gene>
<feature type="compositionally biased region" description="Basic and acidic residues" evidence="8">
    <location>
        <begin position="1"/>
        <end position="19"/>
    </location>
</feature>
<feature type="domain" description="Glycosyltransferase RgtA/B/C/D-like" evidence="10">
    <location>
        <begin position="337"/>
        <end position="413"/>
    </location>
</feature>
<proteinExistence type="predicted"/>
<keyword evidence="5 9" id="KW-0812">Transmembrane</keyword>
<feature type="transmembrane region" description="Helical" evidence="9">
    <location>
        <begin position="631"/>
        <end position="654"/>
    </location>
</feature>
<dbReference type="InterPro" id="IPR050297">
    <property type="entry name" value="LipidA_mod_glycosyltrf_83"/>
</dbReference>
<protein>
    <recommendedName>
        <fullName evidence="10">Glycosyltransferase RgtA/B/C/D-like domain-containing protein</fullName>
    </recommendedName>
</protein>
<feature type="transmembrane region" description="Helical" evidence="9">
    <location>
        <begin position="95"/>
        <end position="114"/>
    </location>
</feature>
<keyword evidence="6 9" id="KW-1133">Transmembrane helix</keyword>
<evidence type="ECO:0000259" key="10">
    <source>
        <dbReference type="Pfam" id="PF13231"/>
    </source>
</evidence>
<feature type="transmembrane region" description="Helical" evidence="9">
    <location>
        <begin position="120"/>
        <end position="143"/>
    </location>
</feature>
<name>A0A150RYZ4_SORCE</name>
<feature type="transmembrane region" description="Helical" evidence="9">
    <location>
        <begin position="392"/>
        <end position="410"/>
    </location>
</feature>
<feature type="transmembrane region" description="Helical" evidence="9">
    <location>
        <begin position="431"/>
        <end position="453"/>
    </location>
</feature>
<keyword evidence="2" id="KW-1003">Cell membrane</keyword>
<evidence type="ECO:0000256" key="4">
    <source>
        <dbReference type="ARBA" id="ARBA00022679"/>
    </source>
</evidence>
<dbReference type="InterPro" id="IPR038731">
    <property type="entry name" value="RgtA/B/C-like"/>
</dbReference>
<feature type="transmembrane region" description="Helical" evidence="9">
    <location>
        <begin position="574"/>
        <end position="594"/>
    </location>
</feature>
<dbReference type="GO" id="GO:0005886">
    <property type="term" value="C:plasma membrane"/>
    <property type="evidence" value="ECO:0007669"/>
    <property type="project" value="UniProtKB-SubCell"/>
</dbReference>
<keyword evidence="4" id="KW-0808">Transferase</keyword>
<evidence type="ECO:0000256" key="8">
    <source>
        <dbReference type="SAM" id="MobiDB-lite"/>
    </source>
</evidence>
<dbReference type="PANTHER" id="PTHR33908:SF3">
    <property type="entry name" value="UNDECAPRENYL PHOSPHATE-ALPHA-4-AMINO-4-DEOXY-L-ARABINOSE ARABINOSYL TRANSFERASE"/>
    <property type="match status" value="1"/>
</dbReference>
<evidence type="ECO:0000313" key="11">
    <source>
        <dbReference type="EMBL" id="KYF85447.1"/>
    </source>
</evidence>
<evidence type="ECO:0000313" key="12">
    <source>
        <dbReference type="Proteomes" id="UP000075635"/>
    </source>
</evidence>
<dbReference type="PANTHER" id="PTHR33908">
    <property type="entry name" value="MANNOSYLTRANSFERASE YKCB-RELATED"/>
    <property type="match status" value="1"/>
</dbReference>
<feature type="transmembrane region" description="Helical" evidence="9">
    <location>
        <begin position="197"/>
        <end position="220"/>
    </location>
</feature>
<reference evidence="11 12" key="1">
    <citation type="submission" date="2014-02" db="EMBL/GenBank/DDBJ databases">
        <title>The small core and large imbalanced accessory genome model reveals a collaborative survival strategy of Sorangium cellulosum strains in nature.</title>
        <authorList>
            <person name="Han K."/>
            <person name="Peng R."/>
            <person name="Blom J."/>
            <person name="Li Y.-Z."/>
        </authorList>
    </citation>
    <scope>NUCLEOTIDE SEQUENCE [LARGE SCALE GENOMIC DNA]</scope>
    <source>
        <strain evidence="11 12">So0011-07</strain>
    </source>
</reference>
<evidence type="ECO:0000256" key="6">
    <source>
        <dbReference type="ARBA" id="ARBA00022989"/>
    </source>
</evidence>
<feature type="transmembrane region" description="Helical" evidence="9">
    <location>
        <begin position="760"/>
        <end position="777"/>
    </location>
</feature>
<evidence type="ECO:0000256" key="9">
    <source>
        <dbReference type="SAM" id="Phobius"/>
    </source>
</evidence>
<evidence type="ECO:0000256" key="7">
    <source>
        <dbReference type="ARBA" id="ARBA00023136"/>
    </source>
</evidence>
<accession>A0A150RYZ4</accession>
<feature type="transmembrane region" description="Helical" evidence="9">
    <location>
        <begin position="502"/>
        <end position="520"/>
    </location>
</feature>
<evidence type="ECO:0000256" key="1">
    <source>
        <dbReference type="ARBA" id="ARBA00004651"/>
    </source>
</evidence>
<dbReference type="GO" id="GO:0009103">
    <property type="term" value="P:lipopolysaccharide biosynthetic process"/>
    <property type="evidence" value="ECO:0007669"/>
    <property type="project" value="UniProtKB-ARBA"/>
</dbReference>
<evidence type="ECO:0000256" key="2">
    <source>
        <dbReference type="ARBA" id="ARBA00022475"/>
    </source>
</evidence>